<protein>
    <submittedName>
        <fullName evidence="1">Uncharacterized protein</fullName>
    </submittedName>
</protein>
<gene>
    <name evidence="1" type="ORF">SDC9_193446</name>
</gene>
<sequence>MFIALIQGDGYDGRQNQHGPTDFFPVAKGQLVNDLSQVVQGPPIDPQNDASKQ</sequence>
<dbReference type="AlphaFoldDB" id="A0A645I3K8"/>
<organism evidence="1">
    <name type="scientific">bioreactor metagenome</name>
    <dbReference type="NCBI Taxonomy" id="1076179"/>
    <lineage>
        <taxon>unclassified sequences</taxon>
        <taxon>metagenomes</taxon>
        <taxon>ecological metagenomes</taxon>
    </lineage>
</organism>
<dbReference type="EMBL" id="VSSQ01106071">
    <property type="protein sequence ID" value="MPN45871.1"/>
    <property type="molecule type" value="Genomic_DNA"/>
</dbReference>
<comment type="caution">
    <text evidence="1">The sequence shown here is derived from an EMBL/GenBank/DDBJ whole genome shotgun (WGS) entry which is preliminary data.</text>
</comment>
<reference evidence="1" key="1">
    <citation type="submission" date="2019-08" db="EMBL/GenBank/DDBJ databases">
        <authorList>
            <person name="Kucharzyk K."/>
            <person name="Murdoch R.W."/>
            <person name="Higgins S."/>
            <person name="Loffler F."/>
        </authorList>
    </citation>
    <scope>NUCLEOTIDE SEQUENCE</scope>
</reference>
<accession>A0A645I3K8</accession>
<name>A0A645I3K8_9ZZZZ</name>
<proteinExistence type="predicted"/>
<evidence type="ECO:0000313" key="1">
    <source>
        <dbReference type="EMBL" id="MPN45871.1"/>
    </source>
</evidence>